<proteinExistence type="predicted"/>
<keyword evidence="1" id="KW-1133">Transmembrane helix</keyword>
<evidence type="ECO:0000313" key="2">
    <source>
        <dbReference type="EMBL" id="EOY19282.1"/>
    </source>
</evidence>
<dbReference type="AlphaFoldDB" id="A0A061FRK0"/>
<dbReference type="Gramene" id="EOY19282">
    <property type="protein sequence ID" value="EOY19282"/>
    <property type="gene ID" value="TCM_044327"/>
</dbReference>
<evidence type="ECO:0000313" key="3">
    <source>
        <dbReference type="Proteomes" id="UP000026915"/>
    </source>
</evidence>
<protein>
    <submittedName>
        <fullName evidence="2">Uncharacterized protein</fullName>
    </submittedName>
</protein>
<keyword evidence="1" id="KW-0472">Membrane</keyword>
<feature type="transmembrane region" description="Helical" evidence="1">
    <location>
        <begin position="76"/>
        <end position="99"/>
    </location>
</feature>
<dbReference type="InParanoid" id="A0A061FRK0"/>
<gene>
    <name evidence="2" type="ORF">TCM_044327</name>
</gene>
<dbReference type="HOGENOM" id="CLU_2241507_0_0_1"/>
<keyword evidence="3" id="KW-1185">Reference proteome</keyword>
<dbReference type="Proteomes" id="UP000026915">
    <property type="component" value="Chromosome 10"/>
</dbReference>
<accession>A0A061FRK0</accession>
<dbReference type="EMBL" id="CM001888">
    <property type="protein sequence ID" value="EOY19282.1"/>
    <property type="molecule type" value="Genomic_DNA"/>
</dbReference>
<evidence type="ECO:0000256" key="1">
    <source>
        <dbReference type="SAM" id="Phobius"/>
    </source>
</evidence>
<name>A0A061FRK0_THECC</name>
<reference evidence="2 3" key="1">
    <citation type="journal article" date="2013" name="Genome Biol.">
        <title>The genome sequence of the most widely cultivated cacao type and its use to identify candidate genes regulating pod color.</title>
        <authorList>
            <person name="Motamayor J.C."/>
            <person name="Mockaitis K."/>
            <person name="Schmutz J."/>
            <person name="Haiminen N."/>
            <person name="Iii D.L."/>
            <person name="Cornejo O."/>
            <person name="Findley S.D."/>
            <person name="Zheng P."/>
            <person name="Utro F."/>
            <person name="Royaert S."/>
            <person name="Saski C."/>
            <person name="Jenkins J."/>
            <person name="Podicheti R."/>
            <person name="Zhao M."/>
            <person name="Scheffler B.E."/>
            <person name="Stack J.C."/>
            <person name="Feltus F.A."/>
            <person name="Mustiga G.M."/>
            <person name="Amores F."/>
            <person name="Phillips W."/>
            <person name="Marelli J.P."/>
            <person name="May G.D."/>
            <person name="Shapiro H."/>
            <person name="Ma J."/>
            <person name="Bustamante C.D."/>
            <person name="Schnell R.J."/>
            <person name="Main D."/>
            <person name="Gilbert D."/>
            <person name="Parida L."/>
            <person name="Kuhn D.N."/>
        </authorList>
    </citation>
    <scope>NUCLEOTIDE SEQUENCE [LARGE SCALE GENOMIC DNA]</scope>
    <source>
        <strain evidence="3">cv. Matina 1-6</strain>
    </source>
</reference>
<sequence length="105" mass="11860">MICSFLNPLHTSHPITANTNHVNIFLIVYGYGCRSAWPDMNGSVTTTLQTLGIFYCSWELHDCKISWRVRPWQSSFTLLPAACCLLLAACCLLLVPIYMYSHFGV</sequence>
<organism evidence="2 3">
    <name type="scientific">Theobroma cacao</name>
    <name type="common">Cacao</name>
    <name type="synonym">Cocoa</name>
    <dbReference type="NCBI Taxonomy" id="3641"/>
    <lineage>
        <taxon>Eukaryota</taxon>
        <taxon>Viridiplantae</taxon>
        <taxon>Streptophyta</taxon>
        <taxon>Embryophyta</taxon>
        <taxon>Tracheophyta</taxon>
        <taxon>Spermatophyta</taxon>
        <taxon>Magnoliopsida</taxon>
        <taxon>eudicotyledons</taxon>
        <taxon>Gunneridae</taxon>
        <taxon>Pentapetalae</taxon>
        <taxon>rosids</taxon>
        <taxon>malvids</taxon>
        <taxon>Malvales</taxon>
        <taxon>Malvaceae</taxon>
        <taxon>Byttnerioideae</taxon>
        <taxon>Theobroma</taxon>
    </lineage>
</organism>
<keyword evidence="1" id="KW-0812">Transmembrane</keyword>